<reference evidence="1" key="1">
    <citation type="submission" date="2019-02" db="EMBL/GenBank/DDBJ databases">
        <authorList>
            <person name="Gruber-Vodicka R. H."/>
            <person name="Seah K. B. B."/>
        </authorList>
    </citation>
    <scope>NUCLEOTIDE SEQUENCE</scope>
    <source>
        <strain evidence="1">BECK_S127</strain>
    </source>
</reference>
<accession>A0A451BKY1</accession>
<dbReference type="Pfam" id="PF05593">
    <property type="entry name" value="RHS_repeat"/>
    <property type="match status" value="1"/>
</dbReference>
<proteinExistence type="predicted"/>
<gene>
    <name evidence="1" type="ORF">BECKSD772D_GA0070982_102919</name>
</gene>
<name>A0A451BKY1_9GAMM</name>
<organism evidence="1">
    <name type="scientific">Candidatus Kentrum sp. SD</name>
    <dbReference type="NCBI Taxonomy" id="2126332"/>
    <lineage>
        <taxon>Bacteria</taxon>
        <taxon>Pseudomonadati</taxon>
        <taxon>Pseudomonadota</taxon>
        <taxon>Gammaproteobacteria</taxon>
        <taxon>Candidatus Kentrum</taxon>
    </lineage>
</organism>
<dbReference type="NCBIfam" id="TIGR01643">
    <property type="entry name" value="YD_repeat_2x"/>
    <property type="match status" value="1"/>
</dbReference>
<dbReference type="InterPro" id="IPR031325">
    <property type="entry name" value="RHS_repeat"/>
</dbReference>
<dbReference type="EMBL" id="CAADHB010000029">
    <property type="protein sequence ID" value="VFK78911.1"/>
    <property type="molecule type" value="Genomic_DNA"/>
</dbReference>
<evidence type="ECO:0000313" key="1">
    <source>
        <dbReference type="EMBL" id="VFK78911.1"/>
    </source>
</evidence>
<sequence length="61" mass="6875">MIGDWTGRTWNYEYDTAGRLTGMTGPESLVSSAYTYHPDIHFLDTISKPELRPDPITMGNP</sequence>
<dbReference type="InterPro" id="IPR006530">
    <property type="entry name" value="YD"/>
</dbReference>
<protein>
    <submittedName>
        <fullName evidence="1">YD repeat-containing protein</fullName>
    </submittedName>
</protein>
<dbReference type="AlphaFoldDB" id="A0A451BKY1"/>